<dbReference type="AlphaFoldDB" id="A0A291B7C3"/>
<protein>
    <submittedName>
        <fullName evidence="1">Uncharacterized protein</fullName>
    </submittedName>
</protein>
<evidence type="ECO:0000313" key="1">
    <source>
        <dbReference type="EMBL" id="ATF08901.1"/>
    </source>
</evidence>
<dbReference type="EMBL" id="CP020660">
    <property type="protein sequence ID" value="ATF08901.1"/>
    <property type="molecule type" value="Genomic_DNA"/>
</dbReference>
<organism evidence="1 2">
    <name type="scientific">Candidatus Enterovibrio altilux</name>
    <dbReference type="NCBI Taxonomy" id="1927128"/>
    <lineage>
        <taxon>Bacteria</taxon>
        <taxon>Pseudomonadati</taxon>
        <taxon>Pseudomonadota</taxon>
        <taxon>Gammaproteobacteria</taxon>
        <taxon>Vibrionales</taxon>
        <taxon>Vibrionaceae</taxon>
        <taxon>Enterovibrio</taxon>
    </lineage>
</organism>
<gene>
    <name evidence="1" type="ORF">BTN50_0367</name>
</gene>
<sequence>MPRRVYLAKLDSTELSVIFDELHFAGMIACAFMSAAQCD</sequence>
<keyword evidence="2" id="KW-1185">Reference proteome</keyword>
<proteinExistence type="predicted"/>
<reference evidence="2" key="1">
    <citation type="submission" date="2017-04" db="EMBL/GenBank/DDBJ databases">
        <title>Genome evolution of the luminous symbionts of deep sea anglerfish.</title>
        <authorList>
            <person name="Hendry T.A."/>
        </authorList>
    </citation>
    <scope>NUCLEOTIDE SEQUENCE [LARGE SCALE GENOMIC DNA]</scope>
</reference>
<accession>A0A291B7C3</accession>
<dbReference type="Proteomes" id="UP000218160">
    <property type="component" value="Chromosome 1"/>
</dbReference>
<name>A0A291B7C3_9GAMM</name>
<evidence type="ECO:0000313" key="2">
    <source>
        <dbReference type="Proteomes" id="UP000218160"/>
    </source>
</evidence>
<dbReference type="KEGG" id="elux:BTN50_0367"/>